<dbReference type="InterPro" id="IPR001387">
    <property type="entry name" value="Cro/C1-type_HTH"/>
</dbReference>
<dbReference type="CDD" id="cd00093">
    <property type="entry name" value="HTH_XRE"/>
    <property type="match status" value="1"/>
</dbReference>
<dbReference type="GO" id="GO:0003677">
    <property type="term" value="F:DNA binding"/>
    <property type="evidence" value="ECO:0007669"/>
    <property type="project" value="InterPro"/>
</dbReference>
<gene>
    <name evidence="2" type="ORF">FEZ51_01920</name>
</gene>
<feature type="domain" description="HTH cro/C1-type" evidence="1">
    <location>
        <begin position="12"/>
        <end position="66"/>
    </location>
</feature>
<reference evidence="2 3" key="1">
    <citation type="submission" date="2019-05" db="EMBL/GenBank/DDBJ databases">
        <title>The metagenome of a microbial culture collection derived from dairy environment covers the genomic content of the human microbiome.</title>
        <authorList>
            <person name="Roder T."/>
            <person name="Wuthrich D."/>
            <person name="Sattari Z."/>
            <person name="Von Ah U."/>
            <person name="Bar C."/>
            <person name="Ronchi F."/>
            <person name="Macpherson A.J."/>
            <person name="Ganal-Vonarburg S.C."/>
            <person name="Bruggmann R."/>
            <person name="Vergeres G."/>
        </authorList>
    </citation>
    <scope>NUCLEOTIDE SEQUENCE [LARGE SCALE GENOMIC DNA]</scope>
    <source>
        <strain evidence="2 3">FAM 18815</strain>
    </source>
</reference>
<accession>A0A5R9BZ81</accession>
<evidence type="ECO:0000259" key="1">
    <source>
        <dbReference type="PROSITE" id="PS50943"/>
    </source>
</evidence>
<dbReference type="SUPFAM" id="SSF47413">
    <property type="entry name" value="lambda repressor-like DNA-binding domains"/>
    <property type="match status" value="1"/>
</dbReference>
<dbReference type="EMBL" id="VBTH01000002">
    <property type="protein sequence ID" value="TLQ05440.1"/>
    <property type="molecule type" value="Genomic_DNA"/>
</dbReference>
<name>A0A5R9BZ81_9LACO</name>
<protein>
    <submittedName>
        <fullName evidence="2">Helix-turn-helix transcriptional regulator</fullName>
    </submittedName>
</protein>
<sequence>MNLMKASVSTILRYGVKKIGLSQKEIGGQTNISRGTISNYLTDNYRVPSDEVLALVNAIDDDETRFNVACILLGTLPMFNGDKIRDSPDSYANFMEDEEFEERTYLKVNHIKSKLSSQYLSKADKADVRRWSEELLDEILMEFGVLMRAARVSGTSINQLIHDRMPMYIEKNYMKGSKDYAQGRTRNY</sequence>
<dbReference type="Proteomes" id="UP000305541">
    <property type="component" value="Unassembled WGS sequence"/>
</dbReference>
<evidence type="ECO:0000313" key="2">
    <source>
        <dbReference type="EMBL" id="TLQ05440.1"/>
    </source>
</evidence>
<comment type="caution">
    <text evidence="2">The sequence shown here is derived from an EMBL/GenBank/DDBJ whole genome shotgun (WGS) entry which is preliminary data.</text>
</comment>
<dbReference type="InterPro" id="IPR010982">
    <property type="entry name" value="Lambda_DNA-bd_dom_sf"/>
</dbReference>
<organism evidence="2 3">
    <name type="scientific">Pediococcus stilesii</name>
    <dbReference type="NCBI Taxonomy" id="331679"/>
    <lineage>
        <taxon>Bacteria</taxon>
        <taxon>Bacillati</taxon>
        <taxon>Bacillota</taxon>
        <taxon>Bacilli</taxon>
        <taxon>Lactobacillales</taxon>
        <taxon>Lactobacillaceae</taxon>
        <taxon>Pediococcus</taxon>
    </lineage>
</organism>
<evidence type="ECO:0000313" key="3">
    <source>
        <dbReference type="Proteomes" id="UP000305541"/>
    </source>
</evidence>
<dbReference type="AlphaFoldDB" id="A0A5R9BZ81"/>
<dbReference type="PROSITE" id="PS50943">
    <property type="entry name" value="HTH_CROC1"/>
    <property type="match status" value="1"/>
</dbReference>
<dbReference type="Pfam" id="PF01381">
    <property type="entry name" value="HTH_3"/>
    <property type="match status" value="1"/>
</dbReference>
<proteinExistence type="predicted"/>